<keyword evidence="12" id="KW-0407">Ion channel</keyword>
<feature type="compositionally biased region" description="Polar residues" evidence="14">
    <location>
        <begin position="1249"/>
        <end position="1258"/>
    </location>
</feature>
<feature type="transmembrane region" description="Helical" evidence="15">
    <location>
        <begin position="529"/>
        <end position="553"/>
    </location>
</feature>
<dbReference type="RefSeq" id="XP_047741531.1">
    <property type="nucleotide sequence ID" value="XM_047885575.1"/>
</dbReference>
<dbReference type="Pfam" id="PF12796">
    <property type="entry name" value="Ank_2"/>
    <property type="match status" value="1"/>
</dbReference>
<feature type="domain" description="Ion transport" evidence="16">
    <location>
        <begin position="493"/>
        <end position="656"/>
    </location>
</feature>
<evidence type="ECO:0000256" key="7">
    <source>
        <dbReference type="ARBA" id="ARBA00022737"/>
    </source>
</evidence>
<dbReference type="SUPFAM" id="SSF48403">
    <property type="entry name" value="Ankyrin repeat"/>
    <property type="match status" value="1"/>
</dbReference>
<dbReference type="Pfam" id="PF00023">
    <property type="entry name" value="Ank"/>
    <property type="match status" value="1"/>
</dbReference>
<evidence type="ECO:0000259" key="16">
    <source>
        <dbReference type="Pfam" id="PF00520"/>
    </source>
</evidence>
<dbReference type="FunFam" id="1.25.40.20:FF:000185">
    <property type="entry name" value="OSMotic avoidance abnormal family member"/>
    <property type="match status" value="1"/>
</dbReference>
<dbReference type="Proteomes" id="UP000694843">
    <property type="component" value="Unplaced"/>
</dbReference>
<dbReference type="Pfam" id="PF00520">
    <property type="entry name" value="Ion_trans"/>
    <property type="match status" value="1"/>
</dbReference>
<evidence type="ECO:0000256" key="4">
    <source>
        <dbReference type="ARBA" id="ARBA00022568"/>
    </source>
</evidence>
<reference evidence="18" key="1">
    <citation type="submission" date="2025-08" db="UniProtKB">
        <authorList>
            <consortium name="RefSeq"/>
        </authorList>
    </citation>
    <scope>IDENTIFICATION</scope>
    <source>
        <tissue evidence="18">Whole organism</tissue>
    </source>
</reference>
<feature type="transmembrane region" description="Helical" evidence="15">
    <location>
        <begin position="628"/>
        <end position="650"/>
    </location>
</feature>
<dbReference type="InterPro" id="IPR024862">
    <property type="entry name" value="TRPV"/>
</dbReference>
<evidence type="ECO:0000256" key="13">
    <source>
        <dbReference type="PROSITE-ProRule" id="PRU00023"/>
    </source>
</evidence>
<keyword evidence="10" id="KW-0406">Ion transport</keyword>
<keyword evidence="13" id="KW-0040">ANK repeat</keyword>
<feature type="compositionally biased region" description="Low complexity" evidence="14">
    <location>
        <begin position="1099"/>
        <end position="1112"/>
    </location>
</feature>
<protein>
    <submittedName>
        <fullName evidence="18">Uncharacterized protein LOC108674578</fullName>
    </submittedName>
</protein>
<dbReference type="GO" id="GO:0005886">
    <property type="term" value="C:plasma membrane"/>
    <property type="evidence" value="ECO:0007669"/>
    <property type="project" value="UniProtKB-SubCell"/>
</dbReference>
<feature type="transmembrane region" description="Helical" evidence="15">
    <location>
        <begin position="560"/>
        <end position="582"/>
    </location>
</feature>
<feature type="repeat" description="ANK" evidence="13">
    <location>
        <begin position="226"/>
        <end position="258"/>
    </location>
</feature>
<feature type="compositionally biased region" description="Acidic residues" evidence="14">
    <location>
        <begin position="889"/>
        <end position="898"/>
    </location>
</feature>
<gene>
    <name evidence="18" type="primary">LOC108674578</name>
</gene>
<evidence type="ECO:0000256" key="6">
    <source>
        <dbReference type="ARBA" id="ARBA00022692"/>
    </source>
</evidence>
<feature type="region of interest" description="Disordered" evidence="14">
    <location>
        <begin position="1155"/>
        <end position="1383"/>
    </location>
</feature>
<evidence type="ECO:0000256" key="8">
    <source>
        <dbReference type="ARBA" id="ARBA00022837"/>
    </source>
</evidence>
<dbReference type="GO" id="GO:0098703">
    <property type="term" value="P:calcium ion import across plasma membrane"/>
    <property type="evidence" value="ECO:0007669"/>
    <property type="project" value="TreeGrafter"/>
</dbReference>
<keyword evidence="17" id="KW-1185">Reference proteome</keyword>
<evidence type="ECO:0000313" key="18">
    <source>
        <dbReference type="RefSeq" id="XP_047741531.1"/>
    </source>
</evidence>
<sequence>MPVCHRRGAAINPGAALDRVISQADQDDCVLYKLADYRKGGRLLEEYARGGGREVEKLVLEEFGVFMYNGGRGMEVTRTEFLKWKYRSVPKDQLLVQMESKSPFDPLRKWSDHEACWRMQYRGSLGETLLHVLIMCDTKAHTRVAKILLKCFPKLALDVVEGEEYLGASALHLAISYHNNDLVTVLVRCGANINQRAIGSFFLPADQQVERPKGPRFSDYEGLAYLGELPLAWAACLGNETVYNKLIDCGADPNLQDAFGNMILHMVVVCNQLGMFSYALRHPRMPAQDGIMNAAGLTPLTLACRLARSTIFKEMLELTCIEFWRYSNITCSAYPLNALDTIKPSGETNWNSALMIILNGTKAEHLDMLEGGIIQRLLEEKWKTFARNQFLKRLVIMLLQLVTLSTTIYLRPCYCIPVSVTLDSPEMYEHLYEEFFAVDSTNIVRYCFEALTLVGVIWYTFVQQGEEIKNQGLKSFMKGLAGDAPKFIFLVSNFLLLACVPCRIAYYLAVRHEPSARVWEDGLLAYACAGSWFMMMFFAGALKLTGPFVVMIYKMISGDMFTFSIIYGIMLLGFTQAFYFLYKRSVIPDKDSKFVTYGTTWMALFHMTLGDYDYGAMSQNIYSALTKFVFLVFTIMLPIMLLNMLIAMMGNTYSTVISMSEKEWVKAWAKIVIALERAVPQAKAKEFLYVYSVPLGGGGEEDGGEENLGVMVIKCKDKTKAKQRKGALSNWKRVGKVTIKELKRRGVTGEYLRREMWGLCSAQSTPLHGIKKKGGVGAYNVKAGVTTNLEDVLYGEDEDSDFDADANDGFGALTGAIDQLAFTNDLDFSGDGIDEDPLKPMRPEQMTAQNLKLKHQQEISGAAKNKKNGLDNQAFLRDEDILIAAEAAAADDEDSDDPDSVKKAKKRKQDLGKTGVGQSGPLVISGAGQQIPQHPGSAGYSAPGNYTGNIGQPGPYASYPGGTNAYQNQANFNGQPNVMNGTVSSAYGCSPGANTRPGGYPPPQMAPAYPNGHVGQHSMQVGGSASNAGVCSQNISLPQPGNSNQGAMQGQMYQPPGPVPNQYGQANGYVCNGYPGQPLPGGACPQQGNLAGPGSSNAPGLQGPLGKLPPIGQAKRSRPISARIKRLGSAQKNKPNLDKTLKHLEPISSGAKLLGPAREGAFGHRPGMPCLPVSPPNKMTEVEAPKPTGNNEAQVMSTGSTSTISSKNEDTSNMPENNEMHELSKASPKCDQLQQTKHSVESSESSKSGTIAASPKSNKSSKRCSLDSPQASNEIPDEALKPNEAESNDEQWAEKKNKKLKKNKVSPLSEEGVSDGHVTQDDTDIGLVSGTEEDGEVLQKKRERPKTCVAAKREQKFSSESVENMNEILPWTAEEGDIKPDDE</sequence>
<dbReference type="CTD" id="31621"/>
<evidence type="ECO:0000313" key="17">
    <source>
        <dbReference type="Proteomes" id="UP000694843"/>
    </source>
</evidence>
<evidence type="ECO:0000256" key="15">
    <source>
        <dbReference type="SAM" id="Phobius"/>
    </source>
</evidence>
<keyword evidence="2" id="KW-0813">Transport</keyword>
<evidence type="ECO:0000256" key="9">
    <source>
        <dbReference type="ARBA" id="ARBA00022989"/>
    </source>
</evidence>
<proteinExistence type="predicted"/>
<dbReference type="OrthoDB" id="533508at2759"/>
<dbReference type="InterPro" id="IPR036770">
    <property type="entry name" value="Ankyrin_rpt-contain_sf"/>
</dbReference>
<organism evidence="17 18">
    <name type="scientific">Hyalella azteca</name>
    <name type="common">Amphipod</name>
    <dbReference type="NCBI Taxonomy" id="294128"/>
    <lineage>
        <taxon>Eukaryota</taxon>
        <taxon>Metazoa</taxon>
        <taxon>Ecdysozoa</taxon>
        <taxon>Arthropoda</taxon>
        <taxon>Crustacea</taxon>
        <taxon>Multicrustacea</taxon>
        <taxon>Malacostraca</taxon>
        <taxon>Eumalacostraca</taxon>
        <taxon>Peracarida</taxon>
        <taxon>Amphipoda</taxon>
        <taxon>Senticaudata</taxon>
        <taxon>Talitrida</taxon>
        <taxon>Talitroidea</taxon>
        <taxon>Hyalellidae</taxon>
        <taxon>Hyalella</taxon>
    </lineage>
</organism>
<dbReference type="PROSITE" id="PS50297">
    <property type="entry name" value="ANK_REP_REGION"/>
    <property type="match status" value="1"/>
</dbReference>
<feature type="compositionally biased region" description="Polar residues" evidence="14">
    <location>
        <begin position="1188"/>
        <end position="1216"/>
    </location>
</feature>
<comment type="subcellular location">
    <subcellularLocation>
        <location evidence="1">Cell membrane</location>
        <topology evidence="1">Multi-pass membrane protein</topology>
    </subcellularLocation>
</comment>
<dbReference type="PROSITE" id="PS50088">
    <property type="entry name" value="ANK_REPEAT"/>
    <property type="match status" value="2"/>
</dbReference>
<feature type="region of interest" description="Disordered" evidence="14">
    <location>
        <begin position="1085"/>
        <end position="1118"/>
    </location>
</feature>
<keyword evidence="6 15" id="KW-0812">Transmembrane</keyword>
<evidence type="ECO:0000256" key="11">
    <source>
        <dbReference type="ARBA" id="ARBA00023136"/>
    </source>
</evidence>
<keyword evidence="5" id="KW-0107">Calcium channel</keyword>
<name>A0A979FWA2_HYAAZ</name>
<evidence type="ECO:0000256" key="1">
    <source>
        <dbReference type="ARBA" id="ARBA00004651"/>
    </source>
</evidence>
<accession>A0A979FWA2</accession>
<keyword evidence="8" id="KW-0106">Calcium</keyword>
<evidence type="ECO:0000256" key="10">
    <source>
        <dbReference type="ARBA" id="ARBA00023065"/>
    </source>
</evidence>
<evidence type="ECO:0000256" key="14">
    <source>
        <dbReference type="SAM" id="MobiDB-lite"/>
    </source>
</evidence>
<dbReference type="GeneID" id="108674578"/>
<evidence type="ECO:0000256" key="5">
    <source>
        <dbReference type="ARBA" id="ARBA00022673"/>
    </source>
</evidence>
<evidence type="ECO:0000256" key="3">
    <source>
        <dbReference type="ARBA" id="ARBA00022475"/>
    </source>
</evidence>
<keyword evidence="11 15" id="KW-0472">Membrane</keyword>
<dbReference type="KEGG" id="hazt:108674578"/>
<feature type="transmembrane region" description="Helical" evidence="15">
    <location>
        <begin position="487"/>
        <end position="509"/>
    </location>
</feature>
<keyword evidence="9 15" id="KW-1133">Transmembrane helix</keyword>
<feature type="repeat" description="ANK" evidence="13">
    <location>
        <begin position="166"/>
        <end position="198"/>
    </location>
</feature>
<dbReference type="GO" id="GO:0034703">
    <property type="term" value="C:cation channel complex"/>
    <property type="evidence" value="ECO:0007669"/>
    <property type="project" value="UniProtKB-ARBA"/>
</dbReference>
<dbReference type="GO" id="GO:0005262">
    <property type="term" value="F:calcium channel activity"/>
    <property type="evidence" value="ECO:0007669"/>
    <property type="project" value="UniProtKB-KW"/>
</dbReference>
<feature type="compositionally biased region" description="Polar residues" evidence="14">
    <location>
        <begin position="1086"/>
        <end position="1098"/>
    </location>
</feature>
<dbReference type="InterPro" id="IPR002110">
    <property type="entry name" value="Ankyrin_rpt"/>
</dbReference>
<dbReference type="SMART" id="SM00248">
    <property type="entry name" value="ANK"/>
    <property type="match status" value="5"/>
</dbReference>
<dbReference type="Gene3D" id="1.25.40.20">
    <property type="entry name" value="Ankyrin repeat-containing domain"/>
    <property type="match status" value="1"/>
</dbReference>
<keyword evidence="7" id="KW-0677">Repeat</keyword>
<keyword evidence="3" id="KW-1003">Cell membrane</keyword>
<evidence type="ECO:0000256" key="2">
    <source>
        <dbReference type="ARBA" id="ARBA00022448"/>
    </source>
</evidence>
<dbReference type="PANTHER" id="PTHR10582:SF2">
    <property type="entry name" value="INACTIVE"/>
    <property type="match status" value="1"/>
</dbReference>
<feature type="region of interest" description="Disordered" evidence="14">
    <location>
        <begin position="887"/>
        <end position="946"/>
    </location>
</feature>
<dbReference type="InterPro" id="IPR005821">
    <property type="entry name" value="Ion_trans_dom"/>
</dbReference>
<evidence type="ECO:0000256" key="12">
    <source>
        <dbReference type="ARBA" id="ARBA00023303"/>
    </source>
</evidence>
<dbReference type="PANTHER" id="PTHR10582">
    <property type="entry name" value="TRANSIENT RECEPTOR POTENTIAL ION CHANNEL PROTEIN"/>
    <property type="match status" value="1"/>
</dbReference>
<keyword evidence="4" id="KW-0109">Calcium transport</keyword>